<sequence>MRSPIWSLAFMASSCLAQGDIAALLASQKDLSTLLELVGLVDGLASTLASASNITIFAPTNQAFANVPRNVPEGEAIEQRNDSIAIGALLANHVFQGVYPSSVITDIPTFAQTLLDDSYINYRQPFSNFTGGAYNGLVKNGKDVCVLSGEQTISTVTQADIKLGAGITIHKVDTVLAFGAPFQLFTYRAGYRAINAALEAADLNFAFGETGADFRGLNISDFTALVPTDEAFKAIGSTLASADKETLRAVLSHHFIPNNVIFSTSLGNVTVPSLQGTNLTFTVLPDGSAWVNNARITFPNTILYNGIAHVIDGVLNPAPFDRASLKPSAPVAERIAFPGASPVSKLPFSSVTFQGDLMTYTATPQLLKTIVAIPTSKATRAANATATASRPAVPVFTGKASQTSPSAFFAVLVAVGFATIFI</sequence>
<dbReference type="PANTHER" id="PTHR10900">
    <property type="entry name" value="PERIOSTIN-RELATED"/>
    <property type="match status" value="1"/>
</dbReference>
<dbReference type="InterPro" id="IPR050904">
    <property type="entry name" value="Adhesion/Biosynth-related"/>
</dbReference>
<proteinExistence type="predicted"/>
<dbReference type="PANTHER" id="PTHR10900:SF77">
    <property type="entry name" value="FI19380P1"/>
    <property type="match status" value="1"/>
</dbReference>
<evidence type="ECO:0000313" key="3">
    <source>
        <dbReference type="EMBL" id="KAF2825316.1"/>
    </source>
</evidence>
<dbReference type="GO" id="GO:0016236">
    <property type="term" value="P:macroautophagy"/>
    <property type="evidence" value="ECO:0007669"/>
    <property type="project" value="TreeGrafter"/>
</dbReference>
<dbReference type="OrthoDB" id="286301at2759"/>
<dbReference type="SMART" id="SM00554">
    <property type="entry name" value="FAS1"/>
    <property type="match status" value="2"/>
</dbReference>
<feature type="domain" description="FAS1" evidence="2">
    <location>
        <begin position="18"/>
        <end position="176"/>
    </location>
</feature>
<dbReference type="EMBL" id="MU006228">
    <property type="protein sequence ID" value="KAF2825316.1"/>
    <property type="molecule type" value="Genomic_DNA"/>
</dbReference>
<dbReference type="PROSITE" id="PS51257">
    <property type="entry name" value="PROKAR_LIPOPROTEIN"/>
    <property type="match status" value="1"/>
</dbReference>
<dbReference type="InterPro" id="IPR000782">
    <property type="entry name" value="FAS1_domain"/>
</dbReference>
<dbReference type="Pfam" id="PF02469">
    <property type="entry name" value="Fasciclin"/>
    <property type="match status" value="2"/>
</dbReference>
<dbReference type="AlphaFoldDB" id="A0A6A6ZWV1"/>
<evidence type="ECO:0000256" key="1">
    <source>
        <dbReference type="SAM" id="SignalP"/>
    </source>
</evidence>
<name>A0A6A6ZWV1_9PLEO</name>
<feature type="signal peptide" evidence="1">
    <location>
        <begin position="1"/>
        <end position="17"/>
    </location>
</feature>
<feature type="chain" id="PRO_5025395162" evidence="1">
    <location>
        <begin position="18"/>
        <end position="422"/>
    </location>
</feature>
<dbReference type="InterPro" id="IPR036378">
    <property type="entry name" value="FAS1_dom_sf"/>
</dbReference>
<evidence type="ECO:0000313" key="4">
    <source>
        <dbReference type="Proteomes" id="UP000799424"/>
    </source>
</evidence>
<accession>A0A6A6ZWV1</accession>
<dbReference type="SUPFAM" id="SSF82153">
    <property type="entry name" value="FAS1 domain"/>
    <property type="match status" value="2"/>
</dbReference>
<dbReference type="GO" id="GO:0000329">
    <property type="term" value="C:fungal-type vacuole membrane"/>
    <property type="evidence" value="ECO:0007669"/>
    <property type="project" value="TreeGrafter"/>
</dbReference>
<dbReference type="Gene3D" id="2.30.180.10">
    <property type="entry name" value="FAS1 domain"/>
    <property type="match status" value="2"/>
</dbReference>
<gene>
    <name evidence="3" type="ORF">CC86DRAFT_352686</name>
</gene>
<reference evidence="3" key="1">
    <citation type="journal article" date="2020" name="Stud. Mycol.">
        <title>101 Dothideomycetes genomes: a test case for predicting lifestyles and emergence of pathogens.</title>
        <authorList>
            <person name="Haridas S."/>
            <person name="Albert R."/>
            <person name="Binder M."/>
            <person name="Bloem J."/>
            <person name="Labutti K."/>
            <person name="Salamov A."/>
            <person name="Andreopoulos B."/>
            <person name="Baker S."/>
            <person name="Barry K."/>
            <person name="Bills G."/>
            <person name="Bluhm B."/>
            <person name="Cannon C."/>
            <person name="Castanera R."/>
            <person name="Culley D."/>
            <person name="Daum C."/>
            <person name="Ezra D."/>
            <person name="Gonzalez J."/>
            <person name="Henrissat B."/>
            <person name="Kuo A."/>
            <person name="Liang C."/>
            <person name="Lipzen A."/>
            <person name="Lutzoni F."/>
            <person name="Magnuson J."/>
            <person name="Mondo S."/>
            <person name="Nolan M."/>
            <person name="Ohm R."/>
            <person name="Pangilinan J."/>
            <person name="Park H.-J."/>
            <person name="Ramirez L."/>
            <person name="Alfaro M."/>
            <person name="Sun H."/>
            <person name="Tritt A."/>
            <person name="Yoshinaga Y."/>
            <person name="Zwiers L.-H."/>
            <person name="Turgeon B."/>
            <person name="Goodwin S."/>
            <person name="Spatafora J."/>
            <person name="Crous P."/>
            <person name="Grigoriev I."/>
        </authorList>
    </citation>
    <scope>NUCLEOTIDE SEQUENCE</scope>
    <source>
        <strain evidence="3">CBS 113818</strain>
    </source>
</reference>
<evidence type="ECO:0000259" key="2">
    <source>
        <dbReference type="PROSITE" id="PS50213"/>
    </source>
</evidence>
<keyword evidence="1" id="KW-0732">Signal</keyword>
<protein>
    <submittedName>
        <fullName evidence="3">FAS1 domain-containing protein</fullName>
    </submittedName>
</protein>
<organism evidence="3 4">
    <name type="scientific">Ophiobolus disseminans</name>
    <dbReference type="NCBI Taxonomy" id="1469910"/>
    <lineage>
        <taxon>Eukaryota</taxon>
        <taxon>Fungi</taxon>
        <taxon>Dikarya</taxon>
        <taxon>Ascomycota</taxon>
        <taxon>Pezizomycotina</taxon>
        <taxon>Dothideomycetes</taxon>
        <taxon>Pleosporomycetidae</taxon>
        <taxon>Pleosporales</taxon>
        <taxon>Pleosporineae</taxon>
        <taxon>Phaeosphaeriaceae</taxon>
        <taxon>Ophiobolus</taxon>
    </lineage>
</organism>
<feature type="domain" description="FAS1" evidence="2">
    <location>
        <begin position="178"/>
        <end position="315"/>
    </location>
</feature>
<keyword evidence="4" id="KW-1185">Reference proteome</keyword>
<dbReference type="PROSITE" id="PS50213">
    <property type="entry name" value="FAS1"/>
    <property type="match status" value="2"/>
</dbReference>
<dbReference type="Proteomes" id="UP000799424">
    <property type="component" value="Unassembled WGS sequence"/>
</dbReference>